<dbReference type="Proteomes" id="UP000821837">
    <property type="component" value="Unassembled WGS sequence"/>
</dbReference>
<keyword evidence="3" id="KW-1185">Reference proteome</keyword>
<comment type="caution">
    <text evidence="2">The sequence shown here is derived from an EMBL/GenBank/DDBJ whole genome shotgun (WGS) entry which is preliminary data.</text>
</comment>
<feature type="compositionally biased region" description="Basic and acidic residues" evidence="1">
    <location>
        <begin position="1"/>
        <end position="17"/>
    </location>
</feature>
<sequence length="75" mass="8347">MPHEAMVEGEQISKEEAESNGWITAHRKRNADKTRVENETRMAEHSGARVGAKNAGQLRKVGAASRLPRLPKSHF</sequence>
<evidence type="ECO:0000313" key="2">
    <source>
        <dbReference type="EMBL" id="KAH7956494.1"/>
    </source>
</evidence>
<feature type="compositionally biased region" description="Basic and acidic residues" evidence="1">
    <location>
        <begin position="31"/>
        <end position="47"/>
    </location>
</feature>
<reference evidence="2" key="2">
    <citation type="submission" date="2021-09" db="EMBL/GenBank/DDBJ databases">
        <authorList>
            <person name="Jia N."/>
            <person name="Wang J."/>
            <person name="Shi W."/>
            <person name="Du L."/>
            <person name="Sun Y."/>
            <person name="Zhan W."/>
            <person name="Jiang J."/>
            <person name="Wang Q."/>
            <person name="Zhang B."/>
            <person name="Ji P."/>
            <person name="Sakyi L.B."/>
            <person name="Cui X."/>
            <person name="Yuan T."/>
            <person name="Jiang B."/>
            <person name="Yang W."/>
            <person name="Lam T.T.-Y."/>
            <person name="Chang Q."/>
            <person name="Ding S."/>
            <person name="Wang X."/>
            <person name="Zhu J."/>
            <person name="Ruan X."/>
            <person name="Zhao L."/>
            <person name="Wei J."/>
            <person name="Que T."/>
            <person name="Du C."/>
            <person name="Cheng J."/>
            <person name="Dai P."/>
            <person name="Han X."/>
            <person name="Huang E."/>
            <person name="Gao Y."/>
            <person name="Liu J."/>
            <person name="Shao H."/>
            <person name="Ye R."/>
            <person name="Li L."/>
            <person name="Wei W."/>
            <person name="Wang X."/>
            <person name="Wang C."/>
            <person name="Huo Q."/>
            <person name="Li W."/>
            <person name="Guo W."/>
            <person name="Chen H."/>
            <person name="Chen S."/>
            <person name="Zhou L."/>
            <person name="Zhou L."/>
            <person name="Ni X."/>
            <person name="Tian J."/>
            <person name="Zhou Y."/>
            <person name="Sheng Y."/>
            <person name="Liu T."/>
            <person name="Pan Y."/>
            <person name="Xia L."/>
            <person name="Li J."/>
            <person name="Zhao F."/>
            <person name="Cao W."/>
        </authorList>
    </citation>
    <scope>NUCLEOTIDE SEQUENCE</scope>
    <source>
        <strain evidence="2">Rsan-2018</strain>
        <tissue evidence="2">Larvae</tissue>
    </source>
</reference>
<dbReference type="AlphaFoldDB" id="A0A9D4SYJ6"/>
<protein>
    <submittedName>
        <fullName evidence="2">Uncharacterized protein</fullName>
    </submittedName>
</protein>
<name>A0A9D4SYJ6_RHISA</name>
<gene>
    <name evidence="2" type="ORF">HPB52_010118</name>
</gene>
<evidence type="ECO:0000256" key="1">
    <source>
        <dbReference type="SAM" id="MobiDB-lite"/>
    </source>
</evidence>
<reference evidence="2" key="1">
    <citation type="journal article" date="2020" name="Cell">
        <title>Large-Scale Comparative Analyses of Tick Genomes Elucidate Their Genetic Diversity and Vector Capacities.</title>
        <authorList>
            <consortium name="Tick Genome and Microbiome Consortium (TIGMIC)"/>
            <person name="Jia N."/>
            <person name="Wang J."/>
            <person name="Shi W."/>
            <person name="Du L."/>
            <person name="Sun Y."/>
            <person name="Zhan W."/>
            <person name="Jiang J.F."/>
            <person name="Wang Q."/>
            <person name="Zhang B."/>
            <person name="Ji P."/>
            <person name="Bell-Sakyi L."/>
            <person name="Cui X.M."/>
            <person name="Yuan T.T."/>
            <person name="Jiang B.G."/>
            <person name="Yang W.F."/>
            <person name="Lam T.T."/>
            <person name="Chang Q.C."/>
            <person name="Ding S.J."/>
            <person name="Wang X.J."/>
            <person name="Zhu J.G."/>
            <person name="Ruan X.D."/>
            <person name="Zhao L."/>
            <person name="Wei J.T."/>
            <person name="Ye R.Z."/>
            <person name="Que T.C."/>
            <person name="Du C.H."/>
            <person name="Zhou Y.H."/>
            <person name="Cheng J.X."/>
            <person name="Dai P.F."/>
            <person name="Guo W.B."/>
            <person name="Han X.H."/>
            <person name="Huang E.J."/>
            <person name="Li L.F."/>
            <person name="Wei W."/>
            <person name="Gao Y.C."/>
            <person name="Liu J.Z."/>
            <person name="Shao H.Z."/>
            <person name="Wang X."/>
            <person name="Wang C.C."/>
            <person name="Yang T.C."/>
            <person name="Huo Q.B."/>
            <person name="Li W."/>
            <person name="Chen H.Y."/>
            <person name="Chen S.E."/>
            <person name="Zhou L.G."/>
            <person name="Ni X.B."/>
            <person name="Tian J.H."/>
            <person name="Sheng Y."/>
            <person name="Liu T."/>
            <person name="Pan Y.S."/>
            <person name="Xia L.Y."/>
            <person name="Li J."/>
            <person name="Zhao F."/>
            <person name="Cao W.C."/>
        </authorList>
    </citation>
    <scope>NUCLEOTIDE SEQUENCE</scope>
    <source>
        <strain evidence="2">Rsan-2018</strain>
    </source>
</reference>
<dbReference type="EMBL" id="JABSTV010001250">
    <property type="protein sequence ID" value="KAH7956494.1"/>
    <property type="molecule type" value="Genomic_DNA"/>
</dbReference>
<accession>A0A9D4SYJ6</accession>
<feature type="region of interest" description="Disordered" evidence="1">
    <location>
        <begin position="1"/>
        <end position="75"/>
    </location>
</feature>
<organism evidence="2 3">
    <name type="scientific">Rhipicephalus sanguineus</name>
    <name type="common">Brown dog tick</name>
    <name type="synonym">Ixodes sanguineus</name>
    <dbReference type="NCBI Taxonomy" id="34632"/>
    <lineage>
        <taxon>Eukaryota</taxon>
        <taxon>Metazoa</taxon>
        <taxon>Ecdysozoa</taxon>
        <taxon>Arthropoda</taxon>
        <taxon>Chelicerata</taxon>
        <taxon>Arachnida</taxon>
        <taxon>Acari</taxon>
        <taxon>Parasitiformes</taxon>
        <taxon>Ixodida</taxon>
        <taxon>Ixodoidea</taxon>
        <taxon>Ixodidae</taxon>
        <taxon>Rhipicephalinae</taxon>
        <taxon>Rhipicephalus</taxon>
        <taxon>Rhipicephalus</taxon>
    </lineage>
</organism>
<evidence type="ECO:0000313" key="3">
    <source>
        <dbReference type="Proteomes" id="UP000821837"/>
    </source>
</evidence>
<proteinExistence type="predicted"/>